<dbReference type="EMBL" id="FNQR01000004">
    <property type="protein sequence ID" value="SEA40289.1"/>
    <property type="molecule type" value="Genomic_DNA"/>
</dbReference>
<dbReference type="Pfam" id="PF01471">
    <property type="entry name" value="PG_binding_1"/>
    <property type="match status" value="1"/>
</dbReference>
<dbReference type="SUPFAM" id="SSF50156">
    <property type="entry name" value="PDZ domain-like"/>
    <property type="match status" value="1"/>
</dbReference>
<dbReference type="RefSeq" id="WP_093044023.1">
    <property type="nucleotide sequence ID" value="NZ_FNQR01000004.1"/>
</dbReference>
<dbReference type="PANTHER" id="PTHR32060:SF29">
    <property type="entry name" value="CARBOXY-TERMINAL PROCESSING PROTEASE CTPB"/>
    <property type="match status" value="1"/>
</dbReference>
<evidence type="ECO:0000256" key="6">
    <source>
        <dbReference type="ARBA" id="ARBA00066637"/>
    </source>
</evidence>
<name>A0A1H4AWM4_9BACI</name>
<dbReference type="GO" id="GO:0006508">
    <property type="term" value="P:proteolysis"/>
    <property type="evidence" value="ECO:0007669"/>
    <property type="project" value="UniProtKB-KW"/>
</dbReference>
<dbReference type="SUPFAM" id="SSF52096">
    <property type="entry name" value="ClpP/crotonase"/>
    <property type="match status" value="1"/>
</dbReference>
<evidence type="ECO:0000256" key="5">
    <source>
        <dbReference type="ARBA" id="ARBA00051784"/>
    </source>
</evidence>
<keyword evidence="2 7" id="KW-0645">Protease</keyword>
<dbReference type="GO" id="GO:0007165">
    <property type="term" value="P:signal transduction"/>
    <property type="evidence" value="ECO:0007669"/>
    <property type="project" value="TreeGrafter"/>
</dbReference>
<dbReference type="Pfam" id="PF22694">
    <property type="entry name" value="CtpB_N-like"/>
    <property type="match status" value="1"/>
</dbReference>
<sequence>MNLKKSHVVILLVAALLLGAAGSYFGIKLAQSEPGEPATNSEQTDQKAESFADLSESERQSILEKFAASNGKNGNASADMKKVEQAYNIIQENYVQDVGKQQLIEGAIQGMLETLDDPYSVYMDKETMKQFDQSIESSFEGIGAEVSMVDGKVTIVGPIKGSPAEEAGLKPNDQILAVDGESVEGLDLYETVLKIRGEKGTEVSLKIDRPGVSDPLTIEIVRDDIPLETVHSKVKEVDGKKAGVIEITSFSEKTSDEFKKALDELEGKGMEGLIIDVRGNPGGLFTDVQEILKNFIPDDVPYVQVEDKNGEKERYFSKTDKKKNYPVTVLMDEGSASASEILAAAMKEAGGYELVGETTFGKGTVQQAIPMGDGSTIKITLYKWLTPEGNWIHDKGVEPTIEVKQPAYFYTNPVEIEKPLKYDQNSEKIKNVQLMLKGLGYKLERTDGYFDKSTEKAVKKFQKEEGLEATGVIDQETGGSIEAKIVELIRDGKNDKQMEKALDVLFQ</sequence>
<dbReference type="CDD" id="cd06782">
    <property type="entry name" value="cpPDZ_CPP-like"/>
    <property type="match status" value="1"/>
</dbReference>
<dbReference type="InterPro" id="IPR055210">
    <property type="entry name" value="CtpA/B_N"/>
</dbReference>
<dbReference type="AlphaFoldDB" id="A0A1H4AWM4"/>
<dbReference type="Gene3D" id="2.30.42.10">
    <property type="match status" value="1"/>
</dbReference>
<feature type="region of interest" description="Disordered" evidence="8">
    <location>
        <begin position="33"/>
        <end position="54"/>
    </location>
</feature>
<dbReference type="Gene3D" id="1.10.101.10">
    <property type="entry name" value="PGBD-like superfamily/PGBD"/>
    <property type="match status" value="1"/>
</dbReference>
<evidence type="ECO:0000256" key="4">
    <source>
        <dbReference type="ARBA" id="ARBA00022825"/>
    </source>
</evidence>
<dbReference type="InterPro" id="IPR004447">
    <property type="entry name" value="Peptidase_S41A"/>
</dbReference>
<dbReference type="EC" id="3.4.21.102" evidence="6"/>
<evidence type="ECO:0000256" key="3">
    <source>
        <dbReference type="ARBA" id="ARBA00022801"/>
    </source>
</evidence>
<dbReference type="InterPro" id="IPR036366">
    <property type="entry name" value="PGBDSf"/>
</dbReference>
<reference evidence="10 11" key="1">
    <citation type="submission" date="2016-10" db="EMBL/GenBank/DDBJ databases">
        <authorList>
            <person name="de Groot N.N."/>
        </authorList>
    </citation>
    <scope>NUCLEOTIDE SEQUENCE [LARGE SCALE GENOMIC DNA]</scope>
    <source>
        <strain evidence="10 11">CCM7597</strain>
    </source>
</reference>
<dbReference type="InterPro" id="IPR036034">
    <property type="entry name" value="PDZ_sf"/>
</dbReference>
<proteinExistence type="inferred from homology"/>
<dbReference type="FunFam" id="3.30.750.44:FF:000001">
    <property type="entry name" value="S41 family peptidase"/>
    <property type="match status" value="1"/>
</dbReference>
<organism evidence="10 11">
    <name type="scientific">Thalassobacillus cyri</name>
    <dbReference type="NCBI Taxonomy" id="571932"/>
    <lineage>
        <taxon>Bacteria</taxon>
        <taxon>Bacillati</taxon>
        <taxon>Bacillota</taxon>
        <taxon>Bacilli</taxon>
        <taxon>Bacillales</taxon>
        <taxon>Bacillaceae</taxon>
        <taxon>Thalassobacillus</taxon>
    </lineage>
</organism>
<feature type="compositionally biased region" description="Basic and acidic residues" evidence="8">
    <location>
        <begin position="44"/>
        <end position="54"/>
    </location>
</feature>
<evidence type="ECO:0000256" key="7">
    <source>
        <dbReference type="RuleBase" id="RU004404"/>
    </source>
</evidence>
<dbReference type="OrthoDB" id="9812068at2"/>
<evidence type="ECO:0000259" key="9">
    <source>
        <dbReference type="PROSITE" id="PS50106"/>
    </source>
</evidence>
<dbReference type="Gene3D" id="3.30.750.44">
    <property type="match status" value="1"/>
</dbReference>
<keyword evidence="4 7" id="KW-0720">Serine protease</keyword>
<dbReference type="InterPro" id="IPR029045">
    <property type="entry name" value="ClpP/crotonase-like_dom_sf"/>
</dbReference>
<dbReference type="PANTHER" id="PTHR32060">
    <property type="entry name" value="TAIL-SPECIFIC PROTEASE"/>
    <property type="match status" value="1"/>
</dbReference>
<evidence type="ECO:0000256" key="2">
    <source>
        <dbReference type="ARBA" id="ARBA00022670"/>
    </source>
</evidence>
<dbReference type="Gene3D" id="3.90.226.10">
    <property type="entry name" value="2-enoyl-CoA Hydratase, Chain A, domain 1"/>
    <property type="match status" value="1"/>
</dbReference>
<dbReference type="SMART" id="SM00228">
    <property type="entry name" value="PDZ"/>
    <property type="match status" value="1"/>
</dbReference>
<dbReference type="STRING" id="571932.SAMN05421743_104227"/>
<dbReference type="InterPro" id="IPR001478">
    <property type="entry name" value="PDZ"/>
</dbReference>
<accession>A0A1H4AWM4</accession>
<protein>
    <recommendedName>
        <fullName evidence="6">C-terminal processing peptidase</fullName>
        <ecNumber evidence="6">3.4.21.102</ecNumber>
    </recommendedName>
</protein>
<keyword evidence="11" id="KW-1185">Reference proteome</keyword>
<evidence type="ECO:0000313" key="11">
    <source>
        <dbReference type="Proteomes" id="UP000198584"/>
    </source>
</evidence>
<gene>
    <name evidence="10" type="ORF">SAMN05421743_104227</name>
</gene>
<dbReference type="InterPro" id="IPR002477">
    <property type="entry name" value="Peptidoglycan-bd-like"/>
</dbReference>
<dbReference type="GO" id="GO:0030288">
    <property type="term" value="C:outer membrane-bounded periplasmic space"/>
    <property type="evidence" value="ECO:0007669"/>
    <property type="project" value="TreeGrafter"/>
</dbReference>
<dbReference type="FunFam" id="2.30.42.10:FF:000063">
    <property type="entry name" value="Peptidase, S41 family"/>
    <property type="match status" value="1"/>
</dbReference>
<comment type="catalytic activity">
    <reaction evidence="5">
        <text>The enzyme shows specific recognition of a C-terminal tripeptide, Xaa-Yaa-Zaa, in which Xaa is preferably Ala or Leu, Yaa is preferably Ala or Tyr, and Zaa is preferably Ala, but then cleaves at a variable distance from the C-terminus. A typical cleavage is -Ala-Ala-|-Arg-Ala-Ala-Lys-Glu-Asn-Tyr-Ala-Leu-Ala-Ala.</text>
        <dbReference type="EC" id="3.4.21.102"/>
    </reaction>
</comment>
<dbReference type="Pfam" id="PF13180">
    <property type="entry name" value="PDZ_2"/>
    <property type="match status" value="1"/>
</dbReference>
<comment type="similarity">
    <text evidence="1 7">Belongs to the peptidase S41A family.</text>
</comment>
<dbReference type="NCBIfam" id="TIGR00225">
    <property type="entry name" value="prc"/>
    <property type="match status" value="1"/>
</dbReference>
<dbReference type="InterPro" id="IPR036365">
    <property type="entry name" value="PGBD-like_sf"/>
</dbReference>
<evidence type="ECO:0000256" key="1">
    <source>
        <dbReference type="ARBA" id="ARBA00009179"/>
    </source>
</evidence>
<dbReference type="CDD" id="cd07560">
    <property type="entry name" value="Peptidase_S41_CPP"/>
    <property type="match status" value="1"/>
</dbReference>
<dbReference type="SMART" id="SM00245">
    <property type="entry name" value="TSPc"/>
    <property type="match status" value="1"/>
</dbReference>
<feature type="domain" description="PDZ" evidence="9">
    <location>
        <begin position="120"/>
        <end position="196"/>
    </location>
</feature>
<dbReference type="Pfam" id="PF03572">
    <property type="entry name" value="Peptidase_S41"/>
    <property type="match status" value="1"/>
</dbReference>
<evidence type="ECO:0000256" key="8">
    <source>
        <dbReference type="SAM" id="MobiDB-lite"/>
    </source>
</evidence>
<dbReference type="InterPro" id="IPR005151">
    <property type="entry name" value="Tail-specific_protease"/>
</dbReference>
<dbReference type="GO" id="GO:0004252">
    <property type="term" value="F:serine-type endopeptidase activity"/>
    <property type="evidence" value="ECO:0007669"/>
    <property type="project" value="UniProtKB-EC"/>
</dbReference>
<dbReference type="Proteomes" id="UP000198584">
    <property type="component" value="Unassembled WGS sequence"/>
</dbReference>
<dbReference type="SUPFAM" id="SSF47090">
    <property type="entry name" value="PGBD-like"/>
    <property type="match status" value="1"/>
</dbReference>
<keyword evidence="3 7" id="KW-0378">Hydrolase</keyword>
<dbReference type="PROSITE" id="PS50106">
    <property type="entry name" value="PDZ"/>
    <property type="match status" value="1"/>
</dbReference>
<evidence type="ECO:0000313" key="10">
    <source>
        <dbReference type="EMBL" id="SEA40289.1"/>
    </source>
</evidence>